<reference evidence="1" key="1">
    <citation type="journal article" date="2014" name="Front. Microbiol.">
        <title>High frequency of phylogenetically diverse reductive dehalogenase-homologous genes in deep subseafloor sedimentary metagenomes.</title>
        <authorList>
            <person name="Kawai M."/>
            <person name="Futagami T."/>
            <person name="Toyoda A."/>
            <person name="Takaki Y."/>
            <person name="Nishi S."/>
            <person name="Hori S."/>
            <person name="Arai W."/>
            <person name="Tsubouchi T."/>
            <person name="Morono Y."/>
            <person name="Uchiyama I."/>
            <person name="Ito T."/>
            <person name="Fujiyama A."/>
            <person name="Inagaki F."/>
            <person name="Takami H."/>
        </authorList>
    </citation>
    <scope>NUCLEOTIDE SEQUENCE</scope>
    <source>
        <strain evidence="1">Expedition CK06-06</strain>
    </source>
</reference>
<organism evidence="1">
    <name type="scientific">marine sediment metagenome</name>
    <dbReference type="NCBI Taxonomy" id="412755"/>
    <lineage>
        <taxon>unclassified sequences</taxon>
        <taxon>metagenomes</taxon>
        <taxon>ecological metagenomes</taxon>
    </lineage>
</organism>
<protein>
    <submittedName>
        <fullName evidence="1">Uncharacterized protein</fullName>
    </submittedName>
</protein>
<evidence type="ECO:0000313" key="1">
    <source>
        <dbReference type="EMBL" id="GAH15002.1"/>
    </source>
</evidence>
<accession>X1D492</accession>
<dbReference type="AlphaFoldDB" id="X1D492"/>
<sequence length="34" mass="3661">PRASALLIFKLAFQEGKRPYIPVDEDSTLGLGSA</sequence>
<gene>
    <name evidence="1" type="ORF">S01H4_61939</name>
</gene>
<dbReference type="EMBL" id="BART01036837">
    <property type="protein sequence ID" value="GAH15002.1"/>
    <property type="molecule type" value="Genomic_DNA"/>
</dbReference>
<name>X1D492_9ZZZZ</name>
<feature type="non-terminal residue" evidence="1">
    <location>
        <position position="1"/>
    </location>
</feature>
<comment type="caution">
    <text evidence="1">The sequence shown here is derived from an EMBL/GenBank/DDBJ whole genome shotgun (WGS) entry which is preliminary data.</text>
</comment>
<proteinExistence type="predicted"/>